<evidence type="ECO:0000256" key="8">
    <source>
        <dbReference type="ARBA" id="ARBA00023098"/>
    </source>
</evidence>
<comment type="similarity">
    <text evidence="2 14 16">Belongs to the thiolase-like superfamily. Beta-ketoacyl-ACP synthases family.</text>
</comment>
<comment type="function">
    <text evidence="11 14">Involved in the type II fatty acid elongation cycle. Catalyzes the elongation of a wide range of acyl-ACP by the addition of two carbons from malonyl-ACP to an acyl acceptor. Can efficiently catalyze the conversion of palmitoleoyl-ACP (cis-hexadec-9-enoyl-ACP) to cis-vaccenoyl-ACP (cis-octadec-11-enoyl-ACP), an essential step in the thermal regulation of fatty acid composition.</text>
</comment>
<evidence type="ECO:0000256" key="3">
    <source>
        <dbReference type="ARBA" id="ARBA00012356"/>
    </source>
</evidence>
<evidence type="ECO:0000256" key="9">
    <source>
        <dbReference type="ARBA" id="ARBA00023160"/>
    </source>
</evidence>
<evidence type="ECO:0000256" key="13">
    <source>
        <dbReference type="ARBA" id="ARBA00047659"/>
    </source>
</evidence>
<dbReference type="RefSeq" id="WP_157345997.1">
    <property type="nucleotide sequence ID" value="NZ_WSEK01000005.1"/>
</dbReference>
<dbReference type="SUPFAM" id="SSF53901">
    <property type="entry name" value="Thiolase-like"/>
    <property type="match status" value="2"/>
</dbReference>
<comment type="catalytic activity">
    <reaction evidence="12 14">
        <text>(9Z)-hexadecenoyl-[ACP] + malonyl-[ACP] + H(+) = 3-oxo-(11Z)-octadecenoyl-[ACP] + holo-[ACP] + CO2</text>
        <dbReference type="Rhea" id="RHEA:55040"/>
        <dbReference type="Rhea" id="RHEA-COMP:9623"/>
        <dbReference type="Rhea" id="RHEA-COMP:9685"/>
        <dbReference type="Rhea" id="RHEA-COMP:10800"/>
        <dbReference type="Rhea" id="RHEA-COMP:14074"/>
        <dbReference type="ChEBI" id="CHEBI:15378"/>
        <dbReference type="ChEBI" id="CHEBI:16526"/>
        <dbReference type="ChEBI" id="CHEBI:64479"/>
        <dbReference type="ChEBI" id="CHEBI:78449"/>
        <dbReference type="ChEBI" id="CHEBI:83989"/>
        <dbReference type="ChEBI" id="CHEBI:138538"/>
        <dbReference type="EC" id="2.3.1.179"/>
    </reaction>
</comment>
<comment type="caution">
    <text evidence="18">The sequence shown here is derived from an EMBL/GenBank/DDBJ whole genome shotgun (WGS) entry which is preliminary data.</text>
</comment>
<dbReference type="InterPro" id="IPR017568">
    <property type="entry name" value="3-oxoacyl-ACP_synth-2"/>
</dbReference>
<keyword evidence="5 14" id="KW-0444">Lipid biosynthesis</keyword>
<dbReference type="PANTHER" id="PTHR11712">
    <property type="entry name" value="POLYKETIDE SYNTHASE-RELATED"/>
    <property type="match status" value="1"/>
</dbReference>
<evidence type="ECO:0000256" key="6">
    <source>
        <dbReference type="ARBA" id="ARBA00022679"/>
    </source>
</evidence>
<dbReference type="InterPro" id="IPR014031">
    <property type="entry name" value="Ketoacyl_synth_C"/>
</dbReference>
<evidence type="ECO:0000256" key="1">
    <source>
        <dbReference type="ARBA" id="ARBA00005194"/>
    </source>
</evidence>
<evidence type="ECO:0000259" key="17">
    <source>
        <dbReference type="PROSITE" id="PS52004"/>
    </source>
</evidence>
<evidence type="ECO:0000256" key="10">
    <source>
        <dbReference type="ARBA" id="ARBA00023315"/>
    </source>
</evidence>
<dbReference type="GO" id="GO:0004315">
    <property type="term" value="F:3-oxoacyl-[acyl-carrier-protein] synthase activity"/>
    <property type="evidence" value="ECO:0007669"/>
    <property type="project" value="UniProtKB-EC"/>
</dbReference>
<dbReference type="GO" id="GO:0005829">
    <property type="term" value="C:cytosol"/>
    <property type="evidence" value="ECO:0007669"/>
    <property type="project" value="TreeGrafter"/>
</dbReference>
<dbReference type="EC" id="2.3.1.179" evidence="3 14"/>
<feature type="domain" description="Ketosynthase family 3 (KS3)" evidence="17">
    <location>
        <begin position="3"/>
        <end position="416"/>
    </location>
</feature>
<comment type="catalytic activity">
    <reaction evidence="13 14">
        <text>a fatty acyl-[ACP] + malonyl-[ACP] + H(+) = a 3-oxoacyl-[ACP] + holo-[ACP] + CO2</text>
        <dbReference type="Rhea" id="RHEA:22836"/>
        <dbReference type="Rhea" id="RHEA-COMP:9623"/>
        <dbReference type="Rhea" id="RHEA-COMP:9685"/>
        <dbReference type="Rhea" id="RHEA-COMP:9916"/>
        <dbReference type="Rhea" id="RHEA-COMP:14125"/>
        <dbReference type="ChEBI" id="CHEBI:15378"/>
        <dbReference type="ChEBI" id="CHEBI:16526"/>
        <dbReference type="ChEBI" id="CHEBI:64479"/>
        <dbReference type="ChEBI" id="CHEBI:78449"/>
        <dbReference type="ChEBI" id="CHEBI:78776"/>
        <dbReference type="ChEBI" id="CHEBI:138651"/>
    </reaction>
</comment>
<evidence type="ECO:0000256" key="2">
    <source>
        <dbReference type="ARBA" id="ARBA00008467"/>
    </source>
</evidence>
<accession>A0A6L6XX19</accession>
<dbReference type="EMBL" id="WSEK01000005">
    <property type="protein sequence ID" value="MVQ51247.1"/>
    <property type="molecule type" value="Genomic_DNA"/>
</dbReference>
<keyword evidence="19" id="KW-1185">Reference proteome</keyword>
<dbReference type="FunFam" id="3.40.47.10:FF:000018">
    <property type="entry name" value="3-oxoacyl-[acyl-carrier-protein] synthase 2"/>
    <property type="match status" value="1"/>
</dbReference>
<dbReference type="NCBIfam" id="NF005589">
    <property type="entry name" value="PRK07314.1"/>
    <property type="match status" value="1"/>
</dbReference>
<dbReference type="InterPro" id="IPR016039">
    <property type="entry name" value="Thiolase-like"/>
</dbReference>
<keyword evidence="6 14" id="KW-0808">Transferase</keyword>
<dbReference type="InterPro" id="IPR020841">
    <property type="entry name" value="PKS_Beta-ketoAc_synthase_dom"/>
</dbReference>
<evidence type="ECO:0000313" key="19">
    <source>
        <dbReference type="Proteomes" id="UP000473525"/>
    </source>
</evidence>
<dbReference type="PANTHER" id="PTHR11712:SF336">
    <property type="entry name" value="3-OXOACYL-[ACYL-CARRIER-PROTEIN] SYNTHASE, MITOCHONDRIAL"/>
    <property type="match status" value="1"/>
</dbReference>
<dbReference type="SMART" id="SM00825">
    <property type="entry name" value="PKS_KS"/>
    <property type="match status" value="1"/>
</dbReference>
<protein>
    <recommendedName>
        <fullName evidence="4 14">3-oxoacyl-[acyl-carrier-protein] synthase 2</fullName>
        <ecNumber evidence="3 14">2.3.1.179</ecNumber>
    </recommendedName>
</protein>
<dbReference type="PIRSF" id="PIRSF000447">
    <property type="entry name" value="KAS_II"/>
    <property type="match status" value="1"/>
</dbReference>
<evidence type="ECO:0000256" key="5">
    <source>
        <dbReference type="ARBA" id="ARBA00022516"/>
    </source>
</evidence>
<keyword evidence="10 14" id="KW-0012">Acyltransferase</keyword>
<evidence type="ECO:0000313" key="18">
    <source>
        <dbReference type="EMBL" id="MVQ51247.1"/>
    </source>
</evidence>
<organism evidence="18 19">
    <name type="scientific">Nocardioides agri</name>
    <dbReference type="NCBI Taxonomy" id="2682843"/>
    <lineage>
        <taxon>Bacteria</taxon>
        <taxon>Bacillati</taxon>
        <taxon>Actinomycetota</taxon>
        <taxon>Actinomycetes</taxon>
        <taxon>Propionibacteriales</taxon>
        <taxon>Nocardioidaceae</taxon>
        <taxon>Nocardioides</taxon>
    </lineage>
</organism>
<dbReference type="Proteomes" id="UP000473525">
    <property type="component" value="Unassembled WGS sequence"/>
</dbReference>
<evidence type="ECO:0000256" key="4">
    <source>
        <dbReference type="ARBA" id="ARBA00014657"/>
    </source>
</evidence>
<dbReference type="CDD" id="cd00834">
    <property type="entry name" value="KAS_I_II"/>
    <property type="match status" value="1"/>
</dbReference>
<sequence length="417" mass="42722">MSSTRVVVTGLGTTSPVGGDAPSTWDALVSGRSGVRFLTDDWAEEMPVKIAGRIAVEPTEVLERVKARRLDRSSQFALVAAMEAWKDAGLEGAEVDGDRLGVAMASGIGGVTTLLEGYDNLITKGPRRVSPLAVPMLMPNAPAANISLYVGARAAVITPVSACASGNEAIAHAVDQIRLGRADVVVAGGTEAAVHPLPMAAFANMMALSKTASGPEGGDPTTVSRPWDLARDGFVLGEGAGVLVLESEEHARARGARIYATVLGAGITADSHDIAQPDPGGRGGARAIRMAFEEGDVDPTTVAHVNAHATSTPQGDIAEGLMLHATLGSHVNEVVVTSTKSMTGHLLGGAGALEAVATVLALHHRISPPTINLDNQDPQVELDIATKARDLPLGDIVALNNSFGFGGANVAVAFGSV</sequence>
<dbReference type="GO" id="GO:0006633">
    <property type="term" value="P:fatty acid biosynthetic process"/>
    <property type="evidence" value="ECO:0007669"/>
    <property type="project" value="UniProtKB-UniPathway"/>
</dbReference>
<proteinExistence type="inferred from homology"/>
<evidence type="ECO:0000256" key="7">
    <source>
        <dbReference type="ARBA" id="ARBA00022832"/>
    </source>
</evidence>
<keyword evidence="7" id="KW-0276">Fatty acid metabolism</keyword>
<dbReference type="PROSITE" id="PS52004">
    <property type="entry name" value="KS3_2"/>
    <property type="match status" value="1"/>
</dbReference>
<feature type="active site" description="For beta-ketoacyl synthase activity" evidence="15">
    <location>
        <position position="163"/>
    </location>
</feature>
<gene>
    <name evidence="18" type="ORF">GON03_18860</name>
</gene>
<comment type="pathway">
    <text evidence="1 14">Lipid metabolism; fatty acid biosynthesis.</text>
</comment>
<reference evidence="18 19" key="1">
    <citation type="submission" date="2019-12" db="EMBL/GenBank/DDBJ databases">
        <authorList>
            <person name="Huq M.A."/>
        </authorList>
    </citation>
    <scope>NUCLEOTIDE SEQUENCE [LARGE SCALE GENOMIC DNA]</scope>
    <source>
        <strain evidence="18 19">MAH-18</strain>
    </source>
</reference>
<evidence type="ECO:0000256" key="12">
    <source>
        <dbReference type="ARBA" id="ARBA00047318"/>
    </source>
</evidence>
<evidence type="ECO:0000256" key="11">
    <source>
        <dbReference type="ARBA" id="ARBA00024006"/>
    </source>
</evidence>
<evidence type="ECO:0000256" key="15">
    <source>
        <dbReference type="PIRSR" id="PIRSR000447-1"/>
    </source>
</evidence>
<keyword evidence="8" id="KW-0443">Lipid metabolism</keyword>
<dbReference type="InterPro" id="IPR014030">
    <property type="entry name" value="Ketoacyl_synth_N"/>
</dbReference>
<dbReference type="UniPathway" id="UPA00094"/>
<dbReference type="Pfam" id="PF00109">
    <property type="entry name" value="ketoacyl-synt"/>
    <property type="match status" value="1"/>
</dbReference>
<dbReference type="InterPro" id="IPR000794">
    <property type="entry name" value="Beta-ketoacyl_synthase"/>
</dbReference>
<evidence type="ECO:0000256" key="16">
    <source>
        <dbReference type="RuleBase" id="RU003694"/>
    </source>
</evidence>
<dbReference type="Pfam" id="PF02801">
    <property type="entry name" value="Ketoacyl-synt_C"/>
    <property type="match status" value="1"/>
</dbReference>
<dbReference type="AlphaFoldDB" id="A0A6L6XX19"/>
<name>A0A6L6XX19_9ACTN</name>
<keyword evidence="9 14" id="KW-0275">Fatty acid biosynthesis</keyword>
<evidence type="ECO:0000256" key="14">
    <source>
        <dbReference type="PIRNR" id="PIRNR000447"/>
    </source>
</evidence>
<dbReference type="Gene3D" id="3.40.47.10">
    <property type="match status" value="1"/>
</dbReference>